<accession>A0A4S8IS83</accession>
<evidence type="ECO:0000313" key="2">
    <source>
        <dbReference type="Proteomes" id="UP000317650"/>
    </source>
</evidence>
<dbReference type="Proteomes" id="UP000317650">
    <property type="component" value="Chromosome 6"/>
</dbReference>
<dbReference type="SUPFAM" id="SSF56235">
    <property type="entry name" value="N-terminal nucleophile aminohydrolases (Ntn hydrolases)"/>
    <property type="match status" value="1"/>
</dbReference>
<protein>
    <submittedName>
        <fullName evidence="1">Uncharacterized protein</fullName>
    </submittedName>
</protein>
<evidence type="ECO:0000313" key="1">
    <source>
        <dbReference type="EMBL" id="THU50572.1"/>
    </source>
</evidence>
<organism evidence="1 2">
    <name type="scientific">Musa balbisiana</name>
    <name type="common">Banana</name>
    <dbReference type="NCBI Taxonomy" id="52838"/>
    <lineage>
        <taxon>Eukaryota</taxon>
        <taxon>Viridiplantae</taxon>
        <taxon>Streptophyta</taxon>
        <taxon>Embryophyta</taxon>
        <taxon>Tracheophyta</taxon>
        <taxon>Spermatophyta</taxon>
        <taxon>Magnoliopsida</taxon>
        <taxon>Liliopsida</taxon>
        <taxon>Zingiberales</taxon>
        <taxon>Musaceae</taxon>
        <taxon>Musa</taxon>
    </lineage>
</organism>
<dbReference type="EMBL" id="PYDT01000009">
    <property type="protein sequence ID" value="THU50572.1"/>
    <property type="molecule type" value="Genomic_DNA"/>
</dbReference>
<proteinExistence type="predicted"/>
<gene>
    <name evidence="1" type="ORF">C4D60_Mb06t21660</name>
</gene>
<sequence length="50" mass="5274">MEITDVPMGSKESAISDGSFERSLYPYVTGTSVIGMKYKDAVILAADTGA</sequence>
<name>A0A4S8IS83_MUSBA</name>
<comment type="caution">
    <text evidence="1">The sequence shown here is derived from an EMBL/GenBank/DDBJ whole genome shotgun (WGS) entry which is preliminary data.</text>
</comment>
<dbReference type="AlphaFoldDB" id="A0A4S8IS83"/>
<dbReference type="InterPro" id="IPR029055">
    <property type="entry name" value="Ntn_hydrolases_N"/>
</dbReference>
<reference evidence="1 2" key="1">
    <citation type="journal article" date="2019" name="Nat. Plants">
        <title>Genome sequencing of Musa balbisiana reveals subgenome evolution and function divergence in polyploid bananas.</title>
        <authorList>
            <person name="Yao X."/>
        </authorList>
    </citation>
    <scope>NUCLEOTIDE SEQUENCE [LARGE SCALE GENOMIC DNA]</scope>
    <source>
        <strain evidence="2">cv. DH-PKW</strain>
        <tissue evidence="1">Leaves</tissue>
    </source>
</reference>
<keyword evidence="2" id="KW-1185">Reference proteome</keyword>